<dbReference type="GO" id="GO:0000408">
    <property type="term" value="C:EKC/KEOPS complex"/>
    <property type="evidence" value="ECO:0007669"/>
    <property type="project" value="TreeGrafter"/>
</dbReference>
<dbReference type="GO" id="GO:0005829">
    <property type="term" value="C:cytosol"/>
    <property type="evidence" value="ECO:0007669"/>
    <property type="project" value="TreeGrafter"/>
</dbReference>
<dbReference type="PANTHER" id="PTHR15840">
    <property type="entry name" value="CGI-121 FAMILY MEMBER"/>
    <property type="match status" value="1"/>
</dbReference>
<sequence length="197" mass="22749">MNFNFNYLENGIKKQKILRIKLFLNVKNKEELFQKIKANEIDSAFLNPVYIVSLFQIQVACHNVMNSLSNNHLKTKNLHTELIYYLYPGKSVKKALEDLGIGSNNVQHILECKFIDSNENSNQNSNEIENSNENSNEIENLNENYLIQGEEQKNIVQSLNQIIDLPKIKKLYKINEKELLIGSLEDAVVLAMSTKEF</sequence>
<name>A0A9Q0R911_ANAIG</name>
<dbReference type="OrthoDB" id="329139at2759"/>
<keyword evidence="4 5" id="KW-0539">Nucleus</keyword>
<protein>
    <submittedName>
        <fullName evidence="6">Cgi-121 family member</fullName>
    </submittedName>
</protein>
<accession>A0A9Q0R911</accession>
<dbReference type="Pfam" id="PF08617">
    <property type="entry name" value="CGI-121"/>
    <property type="match status" value="1"/>
</dbReference>
<comment type="caution">
    <text evidence="6">The sequence shown here is derived from an EMBL/GenBank/DDBJ whole genome shotgun (WGS) entry which is preliminary data.</text>
</comment>
<dbReference type="GO" id="GO:0002949">
    <property type="term" value="P:tRNA threonylcarbamoyladenosine modification"/>
    <property type="evidence" value="ECO:0007669"/>
    <property type="project" value="TreeGrafter"/>
</dbReference>
<dbReference type="PANTHER" id="PTHR15840:SF10">
    <property type="entry name" value="EKC_KEOPS COMPLEX SUBUNIT TPRKB"/>
    <property type="match status" value="1"/>
</dbReference>
<dbReference type="AlphaFoldDB" id="A0A9Q0R911"/>
<dbReference type="SUPFAM" id="SSF143870">
    <property type="entry name" value="PF0523-like"/>
    <property type="match status" value="1"/>
</dbReference>
<dbReference type="Gene3D" id="3.30.2380.10">
    <property type="entry name" value="CGI121/TPRKB"/>
    <property type="match status" value="1"/>
</dbReference>
<comment type="subcellular location">
    <subcellularLocation>
        <location evidence="1">Nucleus</location>
    </subcellularLocation>
</comment>
<evidence type="ECO:0000256" key="2">
    <source>
        <dbReference type="ARBA" id="ARBA00005546"/>
    </source>
</evidence>
<proteinExistence type="inferred from homology"/>
<reference evidence="6" key="1">
    <citation type="submission" date="2022-10" db="EMBL/GenBank/DDBJ databases">
        <title>Novel sulphate-reducing endosymbionts in the free-living metamonad Anaeramoeba.</title>
        <authorList>
            <person name="Jerlstrom-Hultqvist J."/>
            <person name="Cepicka I."/>
            <person name="Gallot-Lavallee L."/>
            <person name="Salas-Leiva D."/>
            <person name="Curtis B.A."/>
            <person name="Zahonova K."/>
            <person name="Pipaliya S."/>
            <person name="Dacks J."/>
            <person name="Roger A.J."/>
        </authorList>
    </citation>
    <scope>NUCLEOTIDE SEQUENCE</scope>
    <source>
        <strain evidence="6">BMAN</strain>
    </source>
</reference>
<dbReference type="InterPro" id="IPR036504">
    <property type="entry name" value="CGI121/TPRKB_sf"/>
</dbReference>
<organism evidence="6 7">
    <name type="scientific">Anaeramoeba ignava</name>
    <name type="common">Anaerobic marine amoeba</name>
    <dbReference type="NCBI Taxonomy" id="1746090"/>
    <lineage>
        <taxon>Eukaryota</taxon>
        <taxon>Metamonada</taxon>
        <taxon>Anaeramoebidae</taxon>
        <taxon>Anaeramoeba</taxon>
    </lineage>
</organism>
<keyword evidence="3" id="KW-0819">tRNA processing</keyword>
<evidence type="ECO:0000313" key="6">
    <source>
        <dbReference type="EMBL" id="KAJ5071321.1"/>
    </source>
</evidence>
<evidence type="ECO:0000256" key="1">
    <source>
        <dbReference type="ARBA" id="ARBA00004123"/>
    </source>
</evidence>
<comment type="similarity">
    <text evidence="2 5">Belongs to the CGI121/TPRKB family.</text>
</comment>
<gene>
    <name evidence="6" type="ORF">M0811_10383</name>
</gene>
<keyword evidence="7" id="KW-1185">Reference proteome</keyword>
<evidence type="ECO:0000256" key="3">
    <source>
        <dbReference type="ARBA" id="ARBA00022694"/>
    </source>
</evidence>
<dbReference type="EMBL" id="JAPDFW010000089">
    <property type="protein sequence ID" value="KAJ5071321.1"/>
    <property type="molecule type" value="Genomic_DNA"/>
</dbReference>
<dbReference type="InterPro" id="IPR013926">
    <property type="entry name" value="CGI121/TPRKB"/>
</dbReference>
<dbReference type="Proteomes" id="UP001149090">
    <property type="component" value="Unassembled WGS sequence"/>
</dbReference>
<dbReference type="OMA" id="HILECKF"/>
<evidence type="ECO:0000256" key="5">
    <source>
        <dbReference type="RuleBase" id="RU004398"/>
    </source>
</evidence>
<dbReference type="GO" id="GO:0005634">
    <property type="term" value="C:nucleus"/>
    <property type="evidence" value="ECO:0007669"/>
    <property type="project" value="UniProtKB-SubCell"/>
</dbReference>
<evidence type="ECO:0000256" key="4">
    <source>
        <dbReference type="ARBA" id="ARBA00023242"/>
    </source>
</evidence>
<evidence type="ECO:0000313" key="7">
    <source>
        <dbReference type="Proteomes" id="UP001149090"/>
    </source>
</evidence>